<keyword evidence="6" id="KW-0677">Repeat</keyword>
<dbReference type="FunCoup" id="A0A6I8ND87">
    <property type="interactions" value="1460"/>
</dbReference>
<dbReference type="InterPro" id="IPR002110">
    <property type="entry name" value="Ankyrin_rpt"/>
</dbReference>
<dbReference type="PROSITE" id="PS50088">
    <property type="entry name" value="ANK_REPEAT"/>
    <property type="match status" value="3"/>
</dbReference>
<reference evidence="16 17" key="1">
    <citation type="journal article" date="2008" name="Nature">
        <title>Genome analysis of the platypus reveals unique signatures of evolution.</title>
        <authorList>
            <person name="Warren W.C."/>
            <person name="Hillier L.W."/>
            <person name="Marshall Graves J.A."/>
            <person name="Birney E."/>
            <person name="Ponting C.P."/>
            <person name="Grutzner F."/>
            <person name="Belov K."/>
            <person name="Miller W."/>
            <person name="Clarke L."/>
            <person name="Chinwalla A.T."/>
            <person name="Yang S.P."/>
            <person name="Heger A."/>
            <person name="Locke D.P."/>
            <person name="Miethke P."/>
            <person name="Waters P.D."/>
            <person name="Veyrunes F."/>
            <person name="Fulton L."/>
            <person name="Fulton B."/>
            <person name="Graves T."/>
            <person name="Wallis J."/>
            <person name="Puente X.S."/>
            <person name="Lopez-Otin C."/>
            <person name="Ordonez G.R."/>
            <person name="Eichler E.E."/>
            <person name="Chen L."/>
            <person name="Cheng Z."/>
            <person name="Deakin J.E."/>
            <person name="Alsop A."/>
            <person name="Thompson K."/>
            <person name="Kirby P."/>
            <person name="Papenfuss A.T."/>
            <person name="Wakefield M.J."/>
            <person name="Olender T."/>
            <person name="Lancet D."/>
            <person name="Huttley G.A."/>
            <person name="Smit A.F."/>
            <person name="Pask A."/>
            <person name="Temple-Smith P."/>
            <person name="Batzer M.A."/>
            <person name="Walker J.A."/>
            <person name="Konkel M.K."/>
            <person name="Harris R.S."/>
            <person name="Whittington C.M."/>
            <person name="Wong E.S."/>
            <person name="Gemmell N.J."/>
            <person name="Buschiazzo E."/>
            <person name="Vargas Jentzsch I.M."/>
            <person name="Merkel A."/>
            <person name="Schmitz J."/>
            <person name="Zemann A."/>
            <person name="Churakov G."/>
            <person name="Kriegs J.O."/>
            <person name="Brosius J."/>
            <person name="Murchison E.P."/>
            <person name="Sachidanandam R."/>
            <person name="Smith C."/>
            <person name="Hannon G.J."/>
            <person name="Tsend-Ayush E."/>
            <person name="McMillan D."/>
            <person name="Attenborough R."/>
            <person name="Rens W."/>
            <person name="Ferguson-Smith M."/>
            <person name="Lefevre C.M."/>
            <person name="Sharp J.A."/>
            <person name="Nicholas K.R."/>
            <person name="Ray D.A."/>
            <person name="Kube M."/>
            <person name="Reinhardt R."/>
            <person name="Pringle T.H."/>
            <person name="Taylor J."/>
            <person name="Jones R.C."/>
            <person name="Nixon B."/>
            <person name="Dacheux J.L."/>
            <person name="Niwa H."/>
            <person name="Sekita Y."/>
            <person name="Huang X."/>
            <person name="Stark A."/>
            <person name="Kheradpour P."/>
            <person name="Kellis M."/>
            <person name="Flicek P."/>
            <person name="Chen Y."/>
            <person name="Webber C."/>
            <person name="Hardison R."/>
            <person name="Nelson J."/>
            <person name="Hallsworth-Pepin K."/>
            <person name="Delehaunty K."/>
            <person name="Markovic C."/>
            <person name="Minx P."/>
            <person name="Feng Y."/>
            <person name="Kremitzki C."/>
            <person name="Mitreva M."/>
            <person name="Glasscock J."/>
            <person name="Wylie T."/>
            <person name="Wohldmann P."/>
            <person name="Thiru P."/>
            <person name="Nhan M.N."/>
            <person name="Pohl C.S."/>
            <person name="Smith S.M."/>
            <person name="Hou S."/>
            <person name="Nefedov M."/>
            <person name="de Jong P.J."/>
            <person name="Renfree M.B."/>
            <person name="Mardis E.R."/>
            <person name="Wilson R.K."/>
        </authorList>
    </citation>
    <scope>NUCLEOTIDE SEQUENCE [LARGE SCALE GENOMIC DNA]</scope>
    <source>
        <strain evidence="16 17">Glennie</strain>
    </source>
</reference>
<dbReference type="GeneTree" id="ENSGT00940000163080"/>
<evidence type="ECO:0000313" key="17">
    <source>
        <dbReference type="Proteomes" id="UP000002279"/>
    </source>
</evidence>
<dbReference type="InterPro" id="IPR036770">
    <property type="entry name" value="Ankyrin_rpt-contain_sf"/>
</dbReference>
<gene>
    <name evidence="16" type="primary">NFKBIA</name>
</gene>
<sequence length="329" mass="36019">MFAAAAAAAGQGQRPRDGGPDGPKKDRALGEDRHDSGLDSMKDEDYELMVQELSAIRLQPQAQARSRPQEAMAPPPPAEPWRHQVTEDGDSFLHLAVIHEEKALALEVIRRVKGDLAFLDLQNSLQQTPLHLAVITSQPEIAETLLKAGCDPELRDFRGNTALHLACEQGCLAAVGVLTQYCQTQHLHAVLQASNYNGHTCLHLASIHGYLAIVERLVSLGADVNAQEPCNGRTALHLAVDLQNPDLVSLLLKCGADVNRVTYQGYSPYQLTWGRESTSIQQQLGQLTMSNLQLLPESEDEESCDTESEFTEDELLYDDCVIGGQRLAL</sequence>
<dbReference type="InterPro" id="IPR051070">
    <property type="entry name" value="NF-kappa-B_inhibitor"/>
</dbReference>
<dbReference type="RefSeq" id="XP_001519324.1">
    <property type="nucleotide sequence ID" value="XM_001519274.6"/>
</dbReference>
<evidence type="ECO:0000256" key="8">
    <source>
        <dbReference type="ARBA" id="ARBA00023043"/>
    </source>
</evidence>
<name>A0A6I8ND87_ORNAN</name>
<dbReference type="CTD" id="4792"/>
<feature type="compositionally biased region" description="Basic and acidic residues" evidence="15">
    <location>
        <begin position="14"/>
        <end position="43"/>
    </location>
</feature>
<evidence type="ECO:0000256" key="11">
    <source>
        <dbReference type="ARBA" id="ARBA00041123"/>
    </source>
</evidence>
<dbReference type="GO" id="GO:0140311">
    <property type="term" value="F:protein sequestering activity"/>
    <property type="evidence" value="ECO:0000318"/>
    <property type="project" value="GO_Central"/>
</dbReference>
<evidence type="ECO:0000256" key="2">
    <source>
        <dbReference type="ARBA" id="ARBA00004496"/>
    </source>
</evidence>
<dbReference type="SMART" id="SM00248">
    <property type="entry name" value="ANK"/>
    <property type="match status" value="5"/>
</dbReference>
<dbReference type="GO" id="GO:0071345">
    <property type="term" value="P:cellular response to cytokine stimulus"/>
    <property type="evidence" value="ECO:0007669"/>
    <property type="project" value="UniProtKB-ARBA"/>
</dbReference>
<evidence type="ECO:0000256" key="7">
    <source>
        <dbReference type="ARBA" id="ARBA00022843"/>
    </source>
</evidence>
<evidence type="ECO:0000256" key="14">
    <source>
        <dbReference type="PROSITE-ProRule" id="PRU00023"/>
    </source>
</evidence>
<evidence type="ECO:0000256" key="10">
    <source>
        <dbReference type="ARBA" id="ARBA00038439"/>
    </source>
</evidence>
<keyword evidence="7" id="KW-0832">Ubl conjugation</keyword>
<feature type="repeat" description="ANK" evidence="14">
    <location>
        <begin position="197"/>
        <end position="229"/>
    </location>
</feature>
<protein>
    <recommendedName>
        <fullName evidence="11">NF-kappa-B inhibitor alpha</fullName>
    </recommendedName>
    <alternativeName>
        <fullName evidence="12">I-kappa-B-alpha</fullName>
    </alternativeName>
</protein>
<dbReference type="GO" id="GO:0005829">
    <property type="term" value="C:cytosol"/>
    <property type="evidence" value="ECO:0000318"/>
    <property type="project" value="GO_Central"/>
</dbReference>
<dbReference type="PRINTS" id="PR01415">
    <property type="entry name" value="ANKYRIN"/>
</dbReference>
<dbReference type="OrthoDB" id="20727at2759"/>
<dbReference type="Proteomes" id="UP000002279">
    <property type="component" value="Chromosome 14"/>
</dbReference>
<dbReference type="GeneID" id="100090081"/>
<feature type="compositionally biased region" description="Low complexity" evidence="15">
    <location>
        <begin position="1"/>
        <end position="13"/>
    </location>
</feature>
<dbReference type="Gene3D" id="1.25.40.20">
    <property type="entry name" value="Ankyrin repeat-containing domain"/>
    <property type="match status" value="1"/>
</dbReference>
<dbReference type="Bgee" id="ENSOANG00000043305">
    <property type="expression patterns" value="Expressed in heart and 7 other cell types or tissues"/>
</dbReference>
<evidence type="ECO:0000256" key="9">
    <source>
        <dbReference type="ARBA" id="ARBA00023242"/>
    </source>
</evidence>
<dbReference type="OMA" id="EIRIQPQ"/>
<dbReference type="GO" id="GO:0051059">
    <property type="term" value="F:NF-kappaB binding"/>
    <property type="evidence" value="ECO:0000318"/>
    <property type="project" value="GO_Central"/>
</dbReference>
<evidence type="ECO:0000256" key="13">
    <source>
        <dbReference type="ARBA" id="ARBA00045368"/>
    </source>
</evidence>
<dbReference type="PANTHER" id="PTHR46680:SF1">
    <property type="entry name" value="NF-KAPPA-B INHIBITOR ALPHA"/>
    <property type="match status" value="1"/>
</dbReference>
<dbReference type="FunFam" id="1.25.40.20:FF:000124">
    <property type="entry name" value="NF-kappa-B inhibitor alpha isoform X2"/>
    <property type="match status" value="1"/>
</dbReference>
<evidence type="ECO:0000256" key="12">
    <source>
        <dbReference type="ARBA" id="ARBA00041987"/>
    </source>
</evidence>
<comment type="similarity">
    <text evidence="10">Belongs to the NF-kappa-B inhibitor family.</text>
</comment>
<reference evidence="16" key="3">
    <citation type="submission" date="2025-09" db="UniProtKB">
        <authorList>
            <consortium name="Ensembl"/>
        </authorList>
    </citation>
    <scope>IDENTIFICATION</scope>
    <source>
        <strain evidence="16">Glennie</strain>
    </source>
</reference>
<evidence type="ECO:0000256" key="6">
    <source>
        <dbReference type="ARBA" id="ARBA00022737"/>
    </source>
</evidence>
<keyword evidence="4" id="KW-1017">Isopeptide bond</keyword>
<evidence type="ECO:0000256" key="4">
    <source>
        <dbReference type="ARBA" id="ARBA00022499"/>
    </source>
</evidence>
<accession>A0A6I8ND87</accession>
<feature type="repeat" description="ANK" evidence="14">
    <location>
        <begin position="231"/>
        <end position="263"/>
    </location>
</feature>
<dbReference type="GO" id="GO:0005634">
    <property type="term" value="C:nucleus"/>
    <property type="evidence" value="ECO:0007669"/>
    <property type="project" value="UniProtKB-SubCell"/>
</dbReference>
<dbReference type="Pfam" id="PF12796">
    <property type="entry name" value="Ank_2"/>
    <property type="match status" value="2"/>
</dbReference>
<dbReference type="InParanoid" id="A0A6I8ND87"/>
<feature type="repeat" description="ANK" evidence="14">
    <location>
        <begin position="125"/>
        <end position="157"/>
    </location>
</feature>
<keyword evidence="9" id="KW-0539">Nucleus</keyword>
<dbReference type="AlphaFoldDB" id="A0A6I8ND87"/>
<evidence type="ECO:0000256" key="1">
    <source>
        <dbReference type="ARBA" id="ARBA00004123"/>
    </source>
</evidence>
<keyword evidence="3" id="KW-0963">Cytoplasm</keyword>
<feature type="region of interest" description="Disordered" evidence="15">
    <location>
        <begin position="1"/>
        <end position="44"/>
    </location>
</feature>
<dbReference type="PROSITE" id="PS50297">
    <property type="entry name" value="ANK_REP_REGION"/>
    <property type="match status" value="3"/>
</dbReference>
<dbReference type="PANTHER" id="PTHR46680">
    <property type="entry name" value="NF-KAPPA-B INHIBITOR ALPHA"/>
    <property type="match status" value="1"/>
</dbReference>
<dbReference type="SUPFAM" id="SSF48403">
    <property type="entry name" value="Ankyrin repeat"/>
    <property type="match status" value="1"/>
</dbReference>
<dbReference type="Ensembl" id="ENSOANT00000072299.1">
    <property type="protein sequence ID" value="ENSOANP00000038699.1"/>
    <property type="gene ID" value="ENSOANG00000043305.1"/>
</dbReference>
<dbReference type="KEGG" id="oaa:100090081"/>
<organism evidence="16 17">
    <name type="scientific">Ornithorhynchus anatinus</name>
    <name type="common">Duckbill platypus</name>
    <dbReference type="NCBI Taxonomy" id="9258"/>
    <lineage>
        <taxon>Eukaryota</taxon>
        <taxon>Metazoa</taxon>
        <taxon>Chordata</taxon>
        <taxon>Craniata</taxon>
        <taxon>Vertebrata</taxon>
        <taxon>Euteleostomi</taxon>
        <taxon>Mammalia</taxon>
        <taxon>Monotremata</taxon>
        <taxon>Ornithorhynchidae</taxon>
        <taxon>Ornithorhynchus</taxon>
    </lineage>
</organism>
<keyword evidence="5" id="KW-0597">Phosphoprotein</keyword>
<reference evidence="16" key="2">
    <citation type="submission" date="2025-08" db="UniProtKB">
        <authorList>
            <consortium name="Ensembl"/>
        </authorList>
    </citation>
    <scope>IDENTIFICATION</scope>
    <source>
        <strain evidence="16">Glennie</strain>
    </source>
</reference>
<proteinExistence type="inferred from homology"/>
<comment type="subcellular location">
    <subcellularLocation>
        <location evidence="2">Cytoplasm</location>
    </subcellularLocation>
    <subcellularLocation>
        <location evidence="1">Nucleus</location>
    </subcellularLocation>
</comment>
<evidence type="ECO:0000313" key="16">
    <source>
        <dbReference type="Ensembl" id="ENSOANP00000038699.1"/>
    </source>
</evidence>
<evidence type="ECO:0000256" key="5">
    <source>
        <dbReference type="ARBA" id="ARBA00022553"/>
    </source>
</evidence>
<keyword evidence="8 14" id="KW-0040">ANK repeat</keyword>
<keyword evidence="17" id="KW-1185">Reference proteome</keyword>
<comment type="function">
    <text evidence="13">Inhibits the activity of dimeric NF-kappa-B/REL complexes by trapping REL (RELA/p65 and NFKB1/p50) dimers in the cytoplasm by masking their nuclear localization signals. On cellular stimulation by immune and pro-inflammatory responses, becomes phosphorylated promoting ubiquitination and degradation, enabling the dimeric RELA to translocate to the nucleus and activate transcription.</text>
</comment>
<dbReference type="GO" id="GO:0043124">
    <property type="term" value="P:negative regulation of canonical NF-kappaB signal transduction"/>
    <property type="evidence" value="ECO:0000318"/>
    <property type="project" value="GO_Central"/>
</dbReference>
<evidence type="ECO:0000256" key="15">
    <source>
        <dbReference type="SAM" id="MobiDB-lite"/>
    </source>
</evidence>
<evidence type="ECO:0000256" key="3">
    <source>
        <dbReference type="ARBA" id="ARBA00022490"/>
    </source>
</evidence>